<comment type="caution">
    <text evidence="7">Lacks conserved residue(s) required for the propagation of feature annotation.</text>
</comment>
<dbReference type="GO" id="GO:0008270">
    <property type="term" value="F:zinc ion binding"/>
    <property type="evidence" value="ECO:0007669"/>
    <property type="project" value="InterPro"/>
</dbReference>
<dbReference type="CDD" id="cd03143">
    <property type="entry name" value="A4_beta-galactosidase_middle_domain"/>
    <property type="match status" value="1"/>
</dbReference>
<evidence type="ECO:0000256" key="4">
    <source>
        <dbReference type="ARBA" id="ARBA00022801"/>
    </source>
</evidence>
<evidence type="ECO:0000256" key="1">
    <source>
        <dbReference type="ARBA" id="ARBA00001947"/>
    </source>
</evidence>
<comment type="caution">
    <text evidence="10">The sequence shown here is derived from an EMBL/GenBank/DDBJ whole genome shotgun (WGS) entry which is preliminary data.</text>
</comment>
<dbReference type="InterPro" id="IPR000834">
    <property type="entry name" value="Peptidase_M14"/>
</dbReference>
<dbReference type="InterPro" id="IPR029062">
    <property type="entry name" value="Class_I_gatase-like"/>
</dbReference>
<comment type="cofactor">
    <cofactor evidence="1">
        <name>Zn(2+)</name>
        <dbReference type="ChEBI" id="CHEBI:29105"/>
    </cofactor>
</comment>
<evidence type="ECO:0000256" key="3">
    <source>
        <dbReference type="ARBA" id="ARBA00022670"/>
    </source>
</evidence>
<keyword evidence="5" id="KW-0862">Zinc</keyword>
<reference evidence="10 11" key="1">
    <citation type="submission" date="2018-06" db="EMBL/GenBank/DDBJ databases">
        <title>Genomic Encyclopedia of Archaeal and Bacterial Type Strains, Phase II (KMG-II): from individual species to whole genera.</title>
        <authorList>
            <person name="Goeker M."/>
        </authorList>
    </citation>
    <scope>NUCLEOTIDE SEQUENCE [LARGE SCALE GENOMIC DNA]</scope>
    <source>
        <strain evidence="10 11">DSM 23241</strain>
    </source>
</reference>
<keyword evidence="8" id="KW-0732">Signal</keyword>
<dbReference type="Pfam" id="PF00246">
    <property type="entry name" value="Peptidase_M14"/>
    <property type="match status" value="1"/>
</dbReference>
<evidence type="ECO:0000256" key="2">
    <source>
        <dbReference type="ARBA" id="ARBA00005988"/>
    </source>
</evidence>
<dbReference type="Proteomes" id="UP000249720">
    <property type="component" value="Unassembled WGS sequence"/>
</dbReference>
<evidence type="ECO:0000313" key="10">
    <source>
        <dbReference type="EMBL" id="PZX63655.1"/>
    </source>
</evidence>
<keyword evidence="10" id="KW-0121">Carboxypeptidase</keyword>
<accession>A0A2W7SL32</accession>
<dbReference type="AlphaFoldDB" id="A0A2W7SL32"/>
<feature type="chain" id="PRO_5015871169" evidence="8">
    <location>
        <begin position="20"/>
        <end position="833"/>
    </location>
</feature>
<evidence type="ECO:0000259" key="9">
    <source>
        <dbReference type="PROSITE" id="PS52035"/>
    </source>
</evidence>
<dbReference type="SUPFAM" id="SSF52317">
    <property type="entry name" value="Class I glutamine amidotransferase-like"/>
    <property type="match status" value="1"/>
</dbReference>
<keyword evidence="11" id="KW-1185">Reference proteome</keyword>
<dbReference type="SUPFAM" id="SSF53187">
    <property type="entry name" value="Zn-dependent exopeptidases"/>
    <property type="match status" value="1"/>
</dbReference>
<keyword evidence="6" id="KW-0482">Metalloprotease</keyword>
<evidence type="ECO:0000313" key="11">
    <source>
        <dbReference type="Proteomes" id="UP000249720"/>
    </source>
</evidence>
<evidence type="ECO:0000256" key="8">
    <source>
        <dbReference type="SAM" id="SignalP"/>
    </source>
</evidence>
<dbReference type="PROSITE" id="PS52035">
    <property type="entry name" value="PEPTIDASE_M14"/>
    <property type="match status" value="1"/>
</dbReference>
<gene>
    <name evidence="10" type="ORF">LX80_01306</name>
</gene>
<feature type="signal peptide" evidence="8">
    <location>
        <begin position="1"/>
        <end position="19"/>
    </location>
</feature>
<proteinExistence type="inferred from homology"/>
<evidence type="ECO:0000256" key="5">
    <source>
        <dbReference type="ARBA" id="ARBA00022833"/>
    </source>
</evidence>
<dbReference type="GO" id="GO:0006508">
    <property type="term" value="P:proteolysis"/>
    <property type="evidence" value="ECO:0007669"/>
    <property type="project" value="UniProtKB-KW"/>
</dbReference>
<dbReference type="GO" id="GO:0005615">
    <property type="term" value="C:extracellular space"/>
    <property type="evidence" value="ECO:0007669"/>
    <property type="project" value="TreeGrafter"/>
</dbReference>
<dbReference type="EMBL" id="QKZV01000003">
    <property type="protein sequence ID" value="PZX63655.1"/>
    <property type="molecule type" value="Genomic_DNA"/>
</dbReference>
<organism evidence="10 11">
    <name type="scientific">Hydrotalea sandarakina</name>
    <dbReference type="NCBI Taxonomy" id="1004304"/>
    <lineage>
        <taxon>Bacteria</taxon>
        <taxon>Pseudomonadati</taxon>
        <taxon>Bacteroidota</taxon>
        <taxon>Chitinophagia</taxon>
        <taxon>Chitinophagales</taxon>
        <taxon>Chitinophagaceae</taxon>
        <taxon>Hydrotalea</taxon>
    </lineage>
</organism>
<dbReference type="GO" id="GO:0004181">
    <property type="term" value="F:metallocarboxypeptidase activity"/>
    <property type="evidence" value="ECO:0007669"/>
    <property type="project" value="InterPro"/>
</dbReference>
<keyword evidence="4" id="KW-0378">Hydrolase</keyword>
<name>A0A2W7SL32_9BACT</name>
<feature type="domain" description="Peptidase M14" evidence="9">
    <location>
        <begin position="37"/>
        <end position="368"/>
    </location>
</feature>
<evidence type="ECO:0000256" key="6">
    <source>
        <dbReference type="ARBA" id="ARBA00023049"/>
    </source>
</evidence>
<dbReference type="SMART" id="SM00631">
    <property type="entry name" value="Zn_pept"/>
    <property type="match status" value="1"/>
</dbReference>
<dbReference type="RefSeq" id="WP_245898006.1">
    <property type="nucleotide sequence ID" value="NZ_QKZV01000003.1"/>
</dbReference>
<dbReference type="PANTHER" id="PTHR11705">
    <property type="entry name" value="PROTEASE FAMILY M14 CARBOXYPEPTIDASE A,B"/>
    <property type="match status" value="1"/>
</dbReference>
<dbReference type="Gene3D" id="3.40.630.10">
    <property type="entry name" value="Zn peptidases"/>
    <property type="match status" value="1"/>
</dbReference>
<comment type="similarity">
    <text evidence="2 7">Belongs to the peptidase M14 family.</text>
</comment>
<protein>
    <submittedName>
        <fullName evidence="10">Zinc carboxypeptidase</fullName>
    </submittedName>
</protein>
<dbReference type="PANTHER" id="PTHR11705:SF143">
    <property type="entry name" value="SLL0236 PROTEIN"/>
    <property type="match status" value="1"/>
</dbReference>
<keyword evidence="3" id="KW-0645">Protease</keyword>
<evidence type="ECO:0000256" key="7">
    <source>
        <dbReference type="PROSITE-ProRule" id="PRU01379"/>
    </source>
</evidence>
<dbReference type="CDD" id="cd06238">
    <property type="entry name" value="M14-like"/>
    <property type="match status" value="1"/>
</dbReference>
<sequence length="833" mass="94685">MRKWMLFLLLLQFSLVSFSQQEVTSPDEFLGYTVGNKFSRHHQIVDYFKLVAKQRPDWVKIIPYGKTNEGRELLVAVIATPNNLQRIEDIRKNNLRITGMLKDGIAANTTNAVPIVWLSYNVHGNEAASSEAAMLTLYTLVKPDNTEAQKWLQNEVVIMDPCINPDGRDRYINWYNSVVGAQMNVDIQSREHMEPWPGGRTNHYNFDLNRDWAWQTQVETQQRLKLYQQWMPEVHVDYHEQGFNEPYYFAPAAEPYHEVITQWQRDFQQLIGKNNASYFDKNGWLYFTKERFDLFYPSYGDTYPIYDGAIGMTFEQGGIRAGLGVINDDGDTLTLRDRVLHHFTTGISTVQVSAEQHQQLVDNFKKYFDNNNNAVNNIYKTYIVTSNDANKINAVKELLDKNNIEYGIVEANNLKGFHYSTNAVENVQLQKYQLAVSMFQPKSSLARVLFEPASKLSDSATYDITAWSIPYTFGVDAYALNDKLNLKPFVANVINANSIPTSTYGYIIPYQSFNAARLLAYLTNNHVKVRVTAKPITYNNITYPVGTLLVLKTSNEYVNWVSLVKNAAVKYNILPVEVTTGLMQKGPDFGSPDISVINVPKVALITGEQSSATDAGEVWNYFDKALEYPVTLLNATDIYRLNLNTYNVIIVPDGYYKVFNDKSVADKLKSFVTAGGKLITIQNATALIGTNIFGLKQKEINTEDTINIRQLPVYNESERKDLSFSIPGSIYSVQLDNTHPLAYGYDKIYYTLKQNTDVYELLNKGWNVGTIAGNNYVAGFVGSKIKNKLNNGVLFGALKFGKGNYVFMADDPIFRMFWENGKLMLANAIFMVQ</sequence>